<dbReference type="EMBL" id="JACHHY010000001">
    <property type="protein sequence ID" value="MBB5016950.1"/>
    <property type="molecule type" value="Genomic_DNA"/>
</dbReference>
<dbReference type="AlphaFoldDB" id="A0A840MEY2"/>
<sequence>MKSALIPVALIVIGLAWLLDEFHVFPEVNWFWITALTAAGVAVLLLDGINKSSVVVGPLLIGGGITTFLRQYLDLRFGAQWSVLMILLGVLMLVARSPSIPEVGNVGRLLPKSSRDET</sequence>
<evidence type="ECO:0000313" key="2">
    <source>
        <dbReference type="EMBL" id="MBB5016950.1"/>
    </source>
</evidence>
<evidence type="ECO:0000256" key="1">
    <source>
        <dbReference type="SAM" id="Phobius"/>
    </source>
</evidence>
<protein>
    <submittedName>
        <fullName evidence="2">Uncharacterized protein</fullName>
    </submittedName>
</protein>
<reference evidence="2 3" key="1">
    <citation type="submission" date="2020-08" db="EMBL/GenBank/DDBJ databases">
        <title>Genomic Encyclopedia of Type Strains, Phase IV (KMG-IV): sequencing the most valuable type-strain genomes for metagenomic binning, comparative biology and taxonomic classification.</title>
        <authorList>
            <person name="Goeker M."/>
        </authorList>
    </citation>
    <scope>NUCLEOTIDE SEQUENCE [LARGE SCALE GENOMIC DNA]</scope>
    <source>
        <strain evidence="2 3">DSM 27165</strain>
    </source>
</reference>
<dbReference type="RefSeq" id="WP_184033947.1">
    <property type="nucleotide sequence ID" value="NZ_JACHHY010000001.1"/>
</dbReference>
<keyword evidence="1" id="KW-0472">Membrane</keyword>
<name>A0A840MEY2_9PROT</name>
<organism evidence="2 3">
    <name type="scientific">Chitinivorax tropicus</name>
    <dbReference type="NCBI Taxonomy" id="714531"/>
    <lineage>
        <taxon>Bacteria</taxon>
        <taxon>Pseudomonadati</taxon>
        <taxon>Pseudomonadota</taxon>
        <taxon>Betaproteobacteria</taxon>
        <taxon>Chitinivorax</taxon>
    </lineage>
</organism>
<feature type="transmembrane region" description="Helical" evidence="1">
    <location>
        <begin position="79"/>
        <end position="95"/>
    </location>
</feature>
<gene>
    <name evidence="2" type="ORF">HNQ59_000212</name>
</gene>
<proteinExistence type="predicted"/>
<dbReference type="Proteomes" id="UP000575898">
    <property type="component" value="Unassembled WGS sequence"/>
</dbReference>
<keyword evidence="1" id="KW-1133">Transmembrane helix</keyword>
<keyword evidence="1" id="KW-0812">Transmembrane</keyword>
<accession>A0A840MEY2</accession>
<evidence type="ECO:0000313" key="3">
    <source>
        <dbReference type="Proteomes" id="UP000575898"/>
    </source>
</evidence>
<feature type="transmembrane region" description="Helical" evidence="1">
    <location>
        <begin position="28"/>
        <end position="46"/>
    </location>
</feature>
<keyword evidence="3" id="KW-1185">Reference proteome</keyword>
<feature type="transmembrane region" description="Helical" evidence="1">
    <location>
        <begin position="53"/>
        <end position="73"/>
    </location>
</feature>
<comment type="caution">
    <text evidence="2">The sequence shown here is derived from an EMBL/GenBank/DDBJ whole genome shotgun (WGS) entry which is preliminary data.</text>
</comment>